<feature type="transmembrane region" description="Helical" evidence="8">
    <location>
        <begin position="223"/>
        <end position="242"/>
    </location>
</feature>
<organism evidence="9">
    <name type="scientific">Thermogemmatispora argillosa</name>
    <dbReference type="NCBI Taxonomy" id="2045280"/>
    <lineage>
        <taxon>Bacteria</taxon>
        <taxon>Bacillati</taxon>
        <taxon>Chloroflexota</taxon>
        <taxon>Ktedonobacteria</taxon>
        <taxon>Thermogemmatisporales</taxon>
        <taxon>Thermogemmatisporaceae</taxon>
        <taxon>Thermogemmatispora</taxon>
    </lineage>
</organism>
<evidence type="ECO:0000256" key="8">
    <source>
        <dbReference type="SAM" id="Phobius"/>
    </source>
</evidence>
<keyword evidence="5 8" id="KW-0812">Transmembrane</keyword>
<feature type="transmembrane region" description="Helical" evidence="8">
    <location>
        <begin position="288"/>
        <end position="305"/>
    </location>
</feature>
<evidence type="ECO:0000256" key="2">
    <source>
        <dbReference type="ARBA" id="ARBA00004863"/>
    </source>
</evidence>
<evidence type="ECO:0000256" key="6">
    <source>
        <dbReference type="ARBA" id="ARBA00022989"/>
    </source>
</evidence>
<dbReference type="UniPathway" id="UPA00079"/>
<dbReference type="GO" id="GO:0042371">
    <property type="term" value="P:vitamin K biosynthetic process"/>
    <property type="evidence" value="ECO:0007669"/>
    <property type="project" value="TreeGrafter"/>
</dbReference>
<dbReference type="Pfam" id="PF01040">
    <property type="entry name" value="UbiA"/>
    <property type="match status" value="1"/>
</dbReference>
<dbReference type="PIRSF" id="PIRSF005355">
    <property type="entry name" value="UBIAD1"/>
    <property type="match status" value="1"/>
</dbReference>
<evidence type="ECO:0000256" key="5">
    <source>
        <dbReference type="ARBA" id="ARBA00022692"/>
    </source>
</evidence>
<accession>A0A455T8N7</accession>
<feature type="transmembrane region" description="Helical" evidence="8">
    <location>
        <begin position="12"/>
        <end position="31"/>
    </location>
</feature>
<evidence type="ECO:0000256" key="1">
    <source>
        <dbReference type="ARBA" id="ARBA00004141"/>
    </source>
</evidence>
<dbReference type="AlphaFoldDB" id="A0A455T8N7"/>
<comment type="subcellular location">
    <subcellularLocation>
        <location evidence="1">Membrane</location>
        <topology evidence="1">Multi-pass membrane protein</topology>
    </subcellularLocation>
</comment>
<keyword evidence="6 8" id="KW-1133">Transmembrane helix</keyword>
<sequence length="307" mass="33550">MQKLQTWLTLTRARTLPVMAAPVVLGAVLAWQEGYSFQWGFFLLTLVGALAAHLGANVVNDVFDFAAGSDTQARQLQNEGQALATGSQALLSGTASLAEYRRLWIILFAVALLCGLILSFWRPWVVLLAIAGFLLAFFYVAPPLRLAYIGHGLGELDIFLSFGLLPLVGAYYVQTGSISLSAILAALPVGLYTMLVLYFHHFLHWRADRKVAKKTPVVLLGEVRARQLGAILLGLTALLIVLDILLGVFPWYAILAALTVIPVYLVLRRAQGELKQYLALMAQNMNSNLLAALLLMLALLVRGLTHL</sequence>
<gene>
    <name evidence="9" type="primary">menA_2</name>
    <name evidence="9" type="ORF">KTA_40360</name>
</gene>
<feature type="transmembrane region" description="Helical" evidence="8">
    <location>
        <begin position="37"/>
        <end position="56"/>
    </location>
</feature>
<feature type="transmembrane region" description="Helical" evidence="8">
    <location>
        <begin position="248"/>
        <end position="267"/>
    </location>
</feature>
<dbReference type="CDD" id="cd13962">
    <property type="entry name" value="PT_UbiA_UBIAD1"/>
    <property type="match status" value="1"/>
</dbReference>
<feature type="transmembrane region" description="Helical" evidence="8">
    <location>
        <begin position="127"/>
        <end position="144"/>
    </location>
</feature>
<feature type="transmembrane region" description="Helical" evidence="8">
    <location>
        <begin position="180"/>
        <end position="203"/>
    </location>
</feature>
<feature type="transmembrane region" description="Helical" evidence="8">
    <location>
        <begin position="156"/>
        <end position="174"/>
    </location>
</feature>
<dbReference type="GO" id="GO:0016020">
    <property type="term" value="C:membrane"/>
    <property type="evidence" value="ECO:0007669"/>
    <property type="project" value="UniProtKB-SubCell"/>
</dbReference>
<feature type="transmembrane region" description="Helical" evidence="8">
    <location>
        <begin position="103"/>
        <end position="121"/>
    </location>
</feature>
<reference evidence="9" key="1">
    <citation type="submission" date="2018-12" db="EMBL/GenBank/DDBJ databases">
        <title>Novel natural products biosynthetic potential of the class Ktedonobacteria.</title>
        <authorList>
            <person name="Zheng Y."/>
            <person name="Saitou A."/>
            <person name="Wang C.M."/>
            <person name="Toyoda A."/>
            <person name="Minakuchi Y."/>
            <person name="Sekiguchi Y."/>
            <person name="Ueda K."/>
            <person name="Takano H."/>
            <person name="Sakai Y."/>
            <person name="Yokota A."/>
            <person name="Yabe S."/>
        </authorList>
    </citation>
    <scope>NUCLEOTIDE SEQUENCE</scope>
    <source>
        <strain evidence="9">A3-2</strain>
    </source>
</reference>
<name>A0A455T8N7_9CHLR</name>
<dbReference type="PANTHER" id="PTHR13929:SF0">
    <property type="entry name" value="UBIA PRENYLTRANSFERASE DOMAIN-CONTAINING PROTEIN 1"/>
    <property type="match status" value="1"/>
</dbReference>
<keyword evidence="7 8" id="KW-0472">Membrane</keyword>
<evidence type="ECO:0000313" key="9">
    <source>
        <dbReference type="EMBL" id="BBH95837.1"/>
    </source>
</evidence>
<proteinExistence type="predicted"/>
<dbReference type="InterPro" id="IPR026046">
    <property type="entry name" value="UBIAD1"/>
</dbReference>
<evidence type="ECO:0000256" key="4">
    <source>
        <dbReference type="ARBA" id="ARBA00022679"/>
    </source>
</evidence>
<dbReference type="GO" id="GO:0004659">
    <property type="term" value="F:prenyltransferase activity"/>
    <property type="evidence" value="ECO:0007669"/>
    <property type="project" value="InterPro"/>
</dbReference>
<evidence type="ECO:0000256" key="3">
    <source>
        <dbReference type="ARBA" id="ARBA00022428"/>
    </source>
</evidence>
<dbReference type="InterPro" id="IPR000537">
    <property type="entry name" value="UbiA_prenyltransferase"/>
</dbReference>
<dbReference type="InterPro" id="IPR044878">
    <property type="entry name" value="UbiA_sf"/>
</dbReference>
<evidence type="ECO:0000256" key="7">
    <source>
        <dbReference type="ARBA" id="ARBA00023136"/>
    </source>
</evidence>
<dbReference type="PANTHER" id="PTHR13929">
    <property type="entry name" value="1,4-DIHYDROXY-2-NAPHTHOATE OCTAPRENYLTRANSFERASE"/>
    <property type="match status" value="1"/>
</dbReference>
<comment type="pathway">
    <text evidence="2">Quinol/quinone metabolism; menaquinone biosynthesis.</text>
</comment>
<keyword evidence="3" id="KW-0474">Menaquinone biosynthesis</keyword>
<dbReference type="GO" id="GO:0009234">
    <property type="term" value="P:menaquinone biosynthetic process"/>
    <property type="evidence" value="ECO:0007669"/>
    <property type="project" value="UniProtKB-UniPathway"/>
</dbReference>
<dbReference type="Gene3D" id="1.10.357.140">
    <property type="entry name" value="UbiA prenyltransferase"/>
    <property type="match status" value="1"/>
</dbReference>
<keyword evidence="4 9" id="KW-0808">Transferase</keyword>
<protein>
    <submittedName>
        <fullName evidence="9">1,4-dihydroxy-2-naphthoate octaprenyltransferase</fullName>
    </submittedName>
</protein>
<dbReference type="EMBL" id="AP019377">
    <property type="protein sequence ID" value="BBH95837.1"/>
    <property type="molecule type" value="Genomic_DNA"/>
</dbReference>